<organism evidence="4 5">
    <name type="scientific">Pelosinus fermentans B4</name>
    <dbReference type="NCBI Taxonomy" id="1149862"/>
    <lineage>
        <taxon>Bacteria</taxon>
        <taxon>Bacillati</taxon>
        <taxon>Bacillota</taxon>
        <taxon>Negativicutes</taxon>
        <taxon>Selenomonadales</taxon>
        <taxon>Sporomusaceae</taxon>
        <taxon>Pelosinus</taxon>
    </lineage>
</organism>
<dbReference type="PANTHER" id="PTHR11178">
    <property type="entry name" value="IRON-SULFUR CLUSTER SCAFFOLD PROTEIN NFU-RELATED"/>
    <property type="match status" value="1"/>
</dbReference>
<comment type="similarity">
    <text evidence="1">Belongs to the NifU family.</text>
</comment>
<evidence type="ECO:0000313" key="4">
    <source>
        <dbReference type="EMBL" id="EIW19213.1"/>
    </source>
</evidence>
<evidence type="ECO:0000259" key="3">
    <source>
        <dbReference type="Pfam" id="PF01106"/>
    </source>
</evidence>
<dbReference type="InterPro" id="IPR001075">
    <property type="entry name" value="NIF_FeS_clus_asmbl_NifU_C"/>
</dbReference>
<dbReference type="Proteomes" id="UP000004324">
    <property type="component" value="Unassembled WGS sequence"/>
</dbReference>
<dbReference type="PATRIC" id="fig|1149862.3.peg.1479"/>
<dbReference type="GO" id="GO:0051536">
    <property type="term" value="F:iron-sulfur cluster binding"/>
    <property type="evidence" value="ECO:0007669"/>
    <property type="project" value="InterPro"/>
</dbReference>
<dbReference type="Gene3D" id="3.30.300.130">
    <property type="entry name" value="Fe-S cluster assembly (FSCA)"/>
    <property type="match status" value="1"/>
</dbReference>
<keyword evidence="5" id="KW-1185">Reference proteome</keyword>
<evidence type="ECO:0000256" key="1">
    <source>
        <dbReference type="ARBA" id="ARBA00006420"/>
    </source>
</evidence>
<dbReference type="Pfam" id="PF01106">
    <property type="entry name" value="NifU"/>
    <property type="match status" value="1"/>
</dbReference>
<dbReference type="EMBL" id="AKVJ01000021">
    <property type="protein sequence ID" value="EIW19213.1"/>
    <property type="molecule type" value="Genomic_DNA"/>
</dbReference>
<feature type="domain" description="NIF system FeS cluster assembly NifU C-terminal" evidence="3">
    <location>
        <begin position="5"/>
        <end position="71"/>
    </location>
</feature>
<dbReference type="RefSeq" id="WP_007932759.1">
    <property type="nucleotide sequence ID" value="NZ_AKVJ01000021.1"/>
</dbReference>
<gene>
    <name evidence="4" type="ORF">FB4_2923</name>
</gene>
<dbReference type="GO" id="GO:0005506">
    <property type="term" value="F:iron ion binding"/>
    <property type="evidence" value="ECO:0007669"/>
    <property type="project" value="InterPro"/>
</dbReference>
<reference evidence="4 5" key="1">
    <citation type="journal article" date="2012" name="J. Bacteriol.">
        <title>Draft Genome Sequences for Two Metal-Reducing Pelosinus fermentans Strains Isolated from a Cr(VI)-Contaminated Site and for Type Strain R7.</title>
        <authorList>
            <person name="Brown S.D."/>
            <person name="Podar M."/>
            <person name="Klingeman D.M."/>
            <person name="Johnson C.M."/>
            <person name="Yang Z.K."/>
            <person name="Utturkar S.M."/>
            <person name="Land M.L."/>
            <person name="Mosher J.J."/>
            <person name="Hurt R.A.Jr."/>
            <person name="Phelps T.J."/>
            <person name="Palumbo A.V."/>
            <person name="Arkin A.P."/>
            <person name="Hazen T.C."/>
            <person name="Elias D.A."/>
        </authorList>
    </citation>
    <scope>NUCLEOTIDE SEQUENCE [LARGE SCALE GENOMIC DNA]</scope>
    <source>
        <strain evidence="4 5">B4</strain>
    </source>
</reference>
<dbReference type="AlphaFoldDB" id="I8RHH2"/>
<evidence type="ECO:0000256" key="2">
    <source>
        <dbReference type="ARBA" id="ARBA00049958"/>
    </source>
</evidence>
<protein>
    <submittedName>
        <fullName evidence="4">Nitrogen-fixing NifU domain-containing protein</fullName>
    </submittedName>
</protein>
<dbReference type="SUPFAM" id="SSF117916">
    <property type="entry name" value="Fe-S cluster assembly (FSCA) domain-like"/>
    <property type="match status" value="1"/>
</dbReference>
<dbReference type="GO" id="GO:0016226">
    <property type="term" value="P:iron-sulfur cluster assembly"/>
    <property type="evidence" value="ECO:0007669"/>
    <property type="project" value="InterPro"/>
</dbReference>
<dbReference type="InterPro" id="IPR034904">
    <property type="entry name" value="FSCA_dom_sf"/>
</dbReference>
<dbReference type="PANTHER" id="PTHR11178:SF25">
    <property type="entry name" value="NIFU-LIKE PROTEIN 3, CHLOROPLASTIC"/>
    <property type="match status" value="1"/>
</dbReference>
<comment type="caution">
    <text evidence="4">The sequence shown here is derived from an EMBL/GenBank/DDBJ whole genome shotgun (WGS) entry which is preliminary data.</text>
</comment>
<dbReference type="OrthoDB" id="9796965at2"/>
<name>I8RHH2_9FIRM</name>
<accession>I8RHH2</accession>
<proteinExistence type="inferred from homology"/>
<comment type="function">
    <text evidence="2">May be involved in the formation or repair of [Fe-S] clusters present in iron-sulfur proteins.</text>
</comment>
<evidence type="ECO:0000313" key="5">
    <source>
        <dbReference type="Proteomes" id="UP000004324"/>
    </source>
</evidence>
<sequence length="91" mass="9924">MEKMQKVIKGKVHSVLSAHNGDIALTEVTSDGFVKVRLTGACATCPSAQQTMSEVIEAAVKEAYPELKGVILVHQVSNELIHQALKILRKR</sequence>